<reference evidence="3 4" key="1">
    <citation type="submission" date="2016-08" db="EMBL/GenBank/DDBJ databases">
        <title>A Parts List for Fungal Cellulosomes Revealed by Comparative Genomics.</title>
        <authorList>
            <consortium name="DOE Joint Genome Institute"/>
            <person name="Haitjema C.H."/>
            <person name="Gilmore S.P."/>
            <person name="Henske J.K."/>
            <person name="Solomon K.V."/>
            <person name="De Groot R."/>
            <person name="Kuo A."/>
            <person name="Mondo S.J."/>
            <person name="Salamov A.A."/>
            <person name="Labutti K."/>
            <person name="Zhao Z."/>
            <person name="Chiniquy J."/>
            <person name="Barry K."/>
            <person name="Brewer H.M."/>
            <person name="Purvine S.O."/>
            <person name="Wright A.T."/>
            <person name="Boxma B."/>
            <person name="Van Alen T."/>
            <person name="Hackstein J.H."/>
            <person name="Baker S.E."/>
            <person name="Grigoriev I.V."/>
            <person name="O'Malley M.A."/>
        </authorList>
    </citation>
    <scope>NUCLEOTIDE SEQUENCE [LARGE SCALE GENOMIC DNA]</scope>
    <source>
        <strain evidence="3 4">G1</strain>
    </source>
</reference>
<evidence type="ECO:0000256" key="1">
    <source>
        <dbReference type="SAM" id="MobiDB-lite"/>
    </source>
</evidence>
<dbReference type="PANTHER" id="PTHR16019">
    <property type="entry name" value="SYNAPSE-ASSOCIATED PROTEIN"/>
    <property type="match status" value="1"/>
</dbReference>
<feature type="compositionally biased region" description="Acidic residues" evidence="1">
    <location>
        <begin position="293"/>
        <end position="307"/>
    </location>
</feature>
<proteinExistence type="predicted"/>
<feature type="compositionally biased region" description="Low complexity" evidence="1">
    <location>
        <begin position="324"/>
        <end position="339"/>
    </location>
</feature>
<name>A0A1Y1ZNX5_9FUNG</name>
<keyword evidence="4" id="KW-1185">Reference proteome</keyword>
<dbReference type="STRING" id="1754190.A0A1Y1ZNX5"/>
<dbReference type="OrthoDB" id="72325at2759"/>
<dbReference type="PROSITE" id="PS50858">
    <property type="entry name" value="BSD"/>
    <property type="match status" value="1"/>
</dbReference>
<accession>A0A1Y1ZNX5</accession>
<feature type="domain" description="BSD" evidence="2">
    <location>
        <begin position="218"/>
        <end position="272"/>
    </location>
</feature>
<evidence type="ECO:0000313" key="4">
    <source>
        <dbReference type="Proteomes" id="UP000193920"/>
    </source>
</evidence>
<comment type="caution">
    <text evidence="3">The sequence shown here is derived from an EMBL/GenBank/DDBJ whole genome shotgun (WGS) entry which is preliminary data.</text>
</comment>
<dbReference type="PANTHER" id="PTHR16019:SF5">
    <property type="entry name" value="BSD DOMAIN-CONTAINING PROTEIN 1"/>
    <property type="match status" value="1"/>
</dbReference>
<evidence type="ECO:0000259" key="2">
    <source>
        <dbReference type="PROSITE" id="PS50858"/>
    </source>
</evidence>
<dbReference type="SUPFAM" id="SSF140383">
    <property type="entry name" value="BSD domain-like"/>
    <property type="match status" value="1"/>
</dbReference>
<feature type="region of interest" description="Disordered" evidence="1">
    <location>
        <begin position="1"/>
        <end position="60"/>
    </location>
</feature>
<dbReference type="InterPro" id="IPR005607">
    <property type="entry name" value="BSD_dom"/>
</dbReference>
<feature type="compositionally biased region" description="Acidic residues" evidence="1">
    <location>
        <begin position="347"/>
        <end position="356"/>
    </location>
</feature>
<dbReference type="Proteomes" id="UP000193920">
    <property type="component" value="Unassembled WGS sequence"/>
</dbReference>
<dbReference type="GO" id="GO:0005737">
    <property type="term" value="C:cytoplasm"/>
    <property type="evidence" value="ECO:0007669"/>
    <property type="project" value="TreeGrafter"/>
</dbReference>
<dbReference type="EMBL" id="MCOG01000376">
    <property type="protein sequence ID" value="ORY11949.1"/>
    <property type="molecule type" value="Genomic_DNA"/>
</dbReference>
<gene>
    <name evidence="3" type="ORF">LY90DRAFT_518409</name>
</gene>
<feature type="region of interest" description="Disordered" evidence="1">
    <location>
        <begin position="293"/>
        <end position="356"/>
    </location>
</feature>
<evidence type="ECO:0000313" key="3">
    <source>
        <dbReference type="EMBL" id="ORY11949.1"/>
    </source>
</evidence>
<organism evidence="3 4">
    <name type="scientific">Neocallimastix californiae</name>
    <dbReference type="NCBI Taxonomy" id="1754190"/>
    <lineage>
        <taxon>Eukaryota</taxon>
        <taxon>Fungi</taxon>
        <taxon>Fungi incertae sedis</taxon>
        <taxon>Chytridiomycota</taxon>
        <taxon>Chytridiomycota incertae sedis</taxon>
        <taxon>Neocallimastigomycetes</taxon>
        <taxon>Neocallimastigales</taxon>
        <taxon>Neocallimastigaceae</taxon>
        <taxon>Neocallimastix</taxon>
    </lineage>
</organism>
<dbReference type="AlphaFoldDB" id="A0A1Y1ZNX5"/>
<feature type="compositionally biased region" description="Polar residues" evidence="1">
    <location>
        <begin position="38"/>
        <end position="49"/>
    </location>
</feature>
<protein>
    <recommendedName>
        <fullName evidence="2">BSD domain-containing protein</fullName>
    </recommendedName>
</protein>
<sequence length="356" mass="41069">MEVDNKTTPTEVITDETKVETNSSEIVQKSEKDVGVTNEKTSQSTVNNKTDAETTEEANSTISPIYSRWKSFSLSKVIENVKKQSETVKEVYQKDLSELVTTITTESQNLKKKINDMAKKPENEVASVETEVPKENEVEKEPERISLRAKRNSSIINKMSAGINSLLNKNKPEAPQKKKKIFDRKEALINELQDDPLTYLIDPLYDPESSIERIQEYKKFTQKFDLFSYHVEIDKLLDQVEEVKYHHTTIVPVRLPEEIFWQRYFFKLKELEESEELKKQLVKDVAANINEEEEIKWDSDSDDDDDKPTDVKKDDSSTPKDKINNTAPTTNTITTAATATDDKKTEDTDDDWDNWE</sequence>
<feature type="compositionally biased region" description="Basic and acidic residues" evidence="1">
    <location>
        <begin position="308"/>
        <end position="323"/>
    </location>
</feature>
<dbReference type="Gene3D" id="1.10.3970.10">
    <property type="entry name" value="BSD domain"/>
    <property type="match status" value="1"/>
</dbReference>
<feature type="compositionally biased region" description="Polar residues" evidence="1">
    <location>
        <begin position="1"/>
        <end position="11"/>
    </location>
</feature>
<dbReference type="InterPro" id="IPR035925">
    <property type="entry name" value="BSD_dom_sf"/>
</dbReference>
<dbReference type="InterPro" id="IPR051494">
    <property type="entry name" value="BSD_domain-containing"/>
</dbReference>
<dbReference type="Pfam" id="PF03909">
    <property type="entry name" value="BSD"/>
    <property type="match status" value="1"/>
</dbReference>